<comment type="caution">
    <text evidence="2">The sequence shown here is derived from an EMBL/GenBank/DDBJ whole genome shotgun (WGS) entry which is preliminary data.</text>
</comment>
<feature type="domain" description="At2g35280-like TPR" evidence="1">
    <location>
        <begin position="88"/>
        <end position="173"/>
    </location>
</feature>
<reference evidence="2 3" key="1">
    <citation type="journal article" date="2022" name="Nat. Plants">
        <title>Genomes of leafy and leafless Platanthera orchids illuminate the evolution of mycoheterotrophy.</title>
        <authorList>
            <person name="Li M.H."/>
            <person name="Liu K.W."/>
            <person name="Li Z."/>
            <person name="Lu H.C."/>
            <person name="Ye Q.L."/>
            <person name="Zhang D."/>
            <person name="Wang J.Y."/>
            <person name="Li Y.F."/>
            <person name="Zhong Z.M."/>
            <person name="Liu X."/>
            <person name="Yu X."/>
            <person name="Liu D.K."/>
            <person name="Tu X.D."/>
            <person name="Liu B."/>
            <person name="Hao Y."/>
            <person name="Liao X.Y."/>
            <person name="Jiang Y.T."/>
            <person name="Sun W.H."/>
            <person name="Chen J."/>
            <person name="Chen Y.Q."/>
            <person name="Ai Y."/>
            <person name="Zhai J.W."/>
            <person name="Wu S.S."/>
            <person name="Zhou Z."/>
            <person name="Hsiao Y.Y."/>
            <person name="Wu W.L."/>
            <person name="Chen Y.Y."/>
            <person name="Lin Y.F."/>
            <person name="Hsu J.L."/>
            <person name="Li C.Y."/>
            <person name="Wang Z.W."/>
            <person name="Zhao X."/>
            <person name="Zhong W.Y."/>
            <person name="Ma X.K."/>
            <person name="Ma L."/>
            <person name="Huang J."/>
            <person name="Chen G.Z."/>
            <person name="Huang M.Z."/>
            <person name="Huang L."/>
            <person name="Peng D.H."/>
            <person name="Luo Y.B."/>
            <person name="Zou S.Q."/>
            <person name="Chen S.P."/>
            <person name="Lan S."/>
            <person name="Tsai W.C."/>
            <person name="Van de Peer Y."/>
            <person name="Liu Z.J."/>
        </authorList>
    </citation>
    <scope>NUCLEOTIDE SEQUENCE [LARGE SCALE GENOMIC DNA]</scope>
    <source>
        <strain evidence="2">Lor288</strain>
    </source>
</reference>
<name>A0ABR2LVI7_9ASPA</name>
<evidence type="ECO:0000313" key="2">
    <source>
        <dbReference type="EMBL" id="KAK8952887.1"/>
    </source>
</evidence>
<keyword evidence="3" id="KW-1185">Reference proteome</keyword>
<accession>A0ABR2LVI7</accession>
<evidence type="ECO:0000259" key="1">
    <source>
        <dbReference type="Pfam" id="PF23310"/>
    </source>
</evidence>
<sequence>MEESAAAAAITTKKKRKMKIAKKRGWRWRLRRQMIDRLPQDVIVEITAIVASSSSTPVGDITRLRSTCKRFYTASMEDLVGRSMAVEKKDSMCWWHHNTYFSLLRYCARRGNPQASLLLALNEIGRLQREDVGMRHLESAVRSGSCAAKYLMGIIFFQRSANRDTWMTLLNNAAAAVYQSSATAGTVRSGDPGVAVCRKQVADAARKFWIRRQSLVGAAAAEEGLRPCPKATCGKITSSSRLDWGDVEENREFCSQQCRWNHKCARNHWGLGIAGGMRGSESLEESRSSTYAESWEGKHSVALSIHVSKQISTYVVDPEARQDATHVAGTKKKALVAVAGGEGVEGSGGVCTERAQALYINGQKILREEESRRFAFFVLKAPFGTVAEAMKAVVLNRRPCRKRRIRAGFAYLTVPPPPRIPRMCTVGRPGSALPCDFRSRNQPHHGNRMVIGRCGDFRGIPPPRQTKP</sequence>
<evidence type="ECO:0000313" key="3">
    <source>
        <dbReference type="Proteomes" id="UP001412067"/>
    </source>
</evidence>
<gene>
    <name evidence="2" type="ORF">KSP40_PGU007772</name>
</gene>
<dbReference type="PANTHER" id="PTHR33784:SF10">
    <property type="entry name" value="F-BOX PROTEIN"/>
    <property type="match status" value="1"/>
</dbReference>
<dbReference type="InterPro" id="IPR040338">
    <property type="entry name" value="At1g67623-like"/>
</dbReference>
<dbReference type="Pfam" id="PF23310">
    <property type="entry name" value="TPR_27"/>
    <property type="match status" value="1"/>
</dbReference>
<proteinExistence type="predicted"/>
<dbReference type="EMBL" id="JBBWWR010000014">
    <property type="protein sequence ID" value="KAK8952887.1"/>
    <property type="molecule type" value="Genomic_DNA"/>
</dbReference>
<dbReference type="PANTHER" id="PTHR33784">
    <property type="entry name" value="OS05G0482100 PROTEIN"/>
    <property type="match status" value="1"/>
</dbReference>
<dbReference type="Proteomes" id="UP001412067">
    <property type="component" value="Unassembled WGS sequence"/>
</dbReference>
<organism evidence="2 3">
    <name type="scientific">Platanthera guangdongensis</name>
    <dbReference type="NCBI Taxonomy" id="2320717"/>
    <lineage>
        <taxon>Eukaryota</taxon>
        <taxon>Viridiplantae</taxon>
        <taxon>Streptophyta</taxon>
        <taxon>Embryophyta</taxon>
        <taxon>Tracheophyta</taxon>
        <taxon>Spermatophyta</taxon>
        <taxon>Magnoliopsida</taxon>
        <taxon>Liliopsida</taxon>
        <taxon>Asparagales</taxon>
        <taxon>Orchidaceae</taxon>
        <taxon>Orchidoideae</taxon>
        <taxon>Orchideae</taxon>
        <taxon>Orchidinae</taxon>
        <taxon>Platanthera</taxon>
    </lineage>
</organism>
<dbReference type="InterPro" id="IPR057136">
    <property type="entry name" value="At2g35280_TPR_dom"/>
</dbReference>
<protein>
    <recommendedName>
        <fullName evidence="1">At2g35280-like TPR domain-containing protein</fullName>
    </recommendedName>
</protein>